<evidence type="ECO:0008006" key="4">
    <source>
        <dbReference type="Google" id="ProtNLM"/>
    </source>
</evidence>
<dbReference type="OrthoDB" id="5432548at2"/>
<reference evidence="2 3" key="1">
    <citation type="journal article" date="2017" name="Int. J. Syst. Evol. Microbiol.">
        <title>Desulfovibrio senegalensis sp. nov., a mesophilic sulfate reducer isolated from marine sediment.</title>
        <authorList>
            <person name="Thioye A."/>
            <person name="Gam Z.B.A."/>
            <person name="Mbengue M."/>
            <person name="Cayol J.L."/>
            <person name="Joseph-Bartoli M."/>
            <person name="Toure-Kane C."/>
            <person name="Labat M."/>
        </authorList>
    </citation>
    <scope>NUCLEOTIDE SEQUENCE [LARGE SCALE GENOMIC DNA]</scope>
    <source>
        <strain evidence="2 3">DSM 101509</strain>
    </source>
</reference>
<dbReference type="Proteomes" id="UP000438699">
    <property type="component" value="Unassembled WGS sequence"/>
</dbReference>
<evidence type="ECO:0000256" key="1">
    <source>
        <dbReference type="SAM" id="Phobius"/>
    </source>
</evidence>
<keyword evidence="1" id="KW-0812">Transmembrane</keyword>
<organism evidence="2 3">
    <name type="scientific">Pseudodesulfovibrio senegalensis</name>
    <dbReference type="NCBI Taxonomy" id="1721087"/>
    <lineage>
        <taxon>Bacteria</taxon>
        <taxon>Pseudomonadati</taxon>
        <taxon>Thermodesulfobacteriota</taxon>
        <taxon>Desulfovibrionia</taxon>
        <taxon>Desulfovibrionales</taxon>
        <taxon>Desulfovibrionaceae</taxon>
    </lineage>
</organism>
<feature type="transmembrane region" description="Helical" evidence="1">
    <location>
        <begin position="13"/>
        <end position="35"/>
    </location>
</feature>
<accession>A0A6N6N417</accession>
<proteinExistence type="predicted"/>
<evidence type="ECO:0000313" key="3">
    <source>
        <dbReference type="Proteomes" id="UP000438699"/>
    </source>
</evidence>
<dbReference type="RefSeq" id="WP_151151167.1">
    <property type="nucleotide sequence ID" value="NZ_WAIE01000004.1"/>
</dbReference>
<keyword evidence="1" id="KW-1133">Transmembrane helix</keyword>
<dbReference type="EMBL" id="WAIE01000004">
    <property type="protein sequence ID" value="KAB1441424.1"/>
    <property type="molecule type" value="Genomic_DNA"/>
</dbReference>
<sequence length="171" mass="18815">MIARLFTGEHGRAVTLGAIGIGLLLLVQFVVLPLARSVSDSEKRLRSAHKALVRAERLAGEYVQLRSVALPDDDIGAGSEGTLFARMEAAGRRLKLDSMVESMRPENRTLPDGSRLQQVRVRLGGLGMRELLDYLYECETSVGGRVDSLSLRRNRDKLLDVDMVIARPEGS</sequence>
<keyword evidence="3" id="KW-1185">Reference proteome</keyword>
<protein>
    <recommendedName>
        <fullName evidence="4">Type II secretion system protein M</fullName>
    </recommendedName>
</protein>
<comment type="caution">
    <text evidence="2">The sequence shown here is derived from an EMBL/GenBank/DDBJ whole genome shotgun (WGS) entry which is preliminary data.</text>
</comment>
<keyword evidence="1" id="KW-0472">Membrane</keyword>
<gene>
    <name evidence="2" type="ORF">F8A88_10795</name>
</gene>
<name>A0A6N6N417_9BACT</name>
<evidence type="ECO:0000313" key="2">
    <source>
        <dbReference type="EMBL" id="KAB1441424.1"/>
    </source>
</evidence>
<dbReference type="AlphaFoldDB" id="A0A6N6N417"/>